<comment type="caution">
    <text evidence="4">The sequence shown here is derived from an EMBL/GenBank/DDBJ whole genome shotgun (WGS) entry which is preliminary data.</text>
</comment>
<dbReference type="PANTHER" id="PTHR24216">
    <property type="entry name" value="PAXILLIN-RELATED"/>
    <property type="match status" value="1"/>
</dbReference>
<dbReference type="Gene3D" id="1.10.220.60">
    <property type="entry name" value="GRIP domain"/>
    <property type="match status" value="1"/>
</dbReference>
<feature type="compositionally biased region" description="Low complexity" evidence="2">
    <location>
        <begin position="852"/>
        <end position="861"/>
    </location>
</feature>
<accession>A0ABR1JLG2</accession>
<feature type="region of interest" description="Disordered" evidence="2">
    <location>
        <begin position="168"/>
        <end position="309"/>
    </location>
</feature>
<proteinExistence type="predicted"/>
<feature type="compositionally biased region" description="Low complexity" evidence="2">
    <location>
        <begin position="192"/>
        <end position="203"/>
    </location>
</feature>
<feature type="coiled-coil region" evidence="1">
    <location>
        <begin position="576"/>
        <end position="823"/>
    </location>
</feature>
<feature type="region of interest" description="Disordered" evidence="2">
    <location>
        <begin position="1"/>
        <end position="146"/>
    </location>
</feature>
<evidence type="ECO:0000313" key="4">
    <source>
        <dbReference type="EMBL" id="KAK7463655.1"/>
    </source>
</evidence>
<feature type="compositionally biased region" description="Polar residues" evidence="2">
    <location>
        <begin position="31"/>
        <end position="41"/>
    </location>
</feature>
<evidence type="ECO:0000259" key="3">
    <source>
        <dbReference type="PROSITE" id="PS50913"/>
    </source>
</evidence>
<feature type="compositionally biased region" description="Basic and acidic residues" evidence="2">
    <location>
        <begin position="204"/>
        <end position="220"/>
    </location>
</feature>
<name>A0ABR1JLG2_9AGAR</name>
<feature type="coiled-coil region" evidence="1">
    <location>
        <begin position="366"/>
        <end position="529"/>
    </location>
</feature>
<dbReference type="PROSITE" id="PS50913">
    <property type="entry name" value="GRIP"/>
    <property type="match status" value="1"/>
</dbReference>
<feature type="compositionally biased region" description="Basic and acidic residues" evidence="2">
    <location>
        <begin position="240"/>
        <end position="251"/>
    </location>
</feature>
<keyword evidence="1" id="KW-0175">Coiled coil</keyword>
<gene>
    <name evidence="5" type="ORF">VKT23_005596</name>
    <name evidence="4" type="ORF">VKT23_006999</name>
</gene>
<feature type="compositionally biased region" description="Pro residues" evidence="2">
    <location>
        <begin position="839"/>
        <end position="851"/>
    </location>
</feature>
<evidence type="ECO:0000313" key="6">
    <source>
        <dbReference type="Proteomes" id="UP001498398"/>
    </source>
</evidence>
<evidence type="ECO:0000313" key="5">
    <source>
        <dbReference type="EMBL" id="KAK7465623.1"/>
    </source>
</evidence>
<feature type="region of interest" description="Disordered" evidence="2">
    <location>
        <begin position="828"/>
        <end position="867"/>
    </location>
</feature>
<keyword evidence="6" id="KW-1185">Reference proteome</keyword>
<dbReference type="EMBL" id="JBANRG010000006">
    <property type="protein sequence ID" value="KAK7465623.1"/>
    <property type="molecule type" value="Genomic_DNA"/>
</dbReference>
<feature type="compositionally biased region" description="Basic and acidic residues" evidence="2">
    <location>
        <begin position="85"/>
        <end position="98"/>
    </location>
</feature>
<evidence type="ECO:0000256" key="1">
    <source>
        <dbReference type="SAM" id="Coils"/>
    </source>
</evidence>
<organism evidence="4 6">
    <name type="scientific">Marasmiellus scandens</name>
    <dbReference type="NCBI Taxonomy" id="2682957"/>
    <lineage>
        <taxon>Eukaryota</taxon>
        <taxon>Fungi</taxon>
        <taxon>Dikarya</taxon>
        <taxon>Basidiomycota</taxon>
        <taxon>Agaricomycotina</taxon>
        <taxon>Agaricomycetes</taxon>
        <taxon>Agaricomycetidae</taxon>
        <taxon>Agaricales</taxon>
        <taxon>Marasmiineae</taxon>
        <taxon>Omphalotaceae</taxon>
        <taxon>Marasmiellus</taxon>
    </lineage>
</organism>
<protein>
    <recommendedName>
        <fullName evidence="3">GRIP domain-containing protein</fullName>
    </recommendedName>
</protein>
<evidence type="ECO:0000256" key="2">
    <source>
        <dbReference type="SAM" id="MobiDB-lite"/>
    </source>
</evidence>
<reference evidence="4 6" key="1">
    <citation type="submission" date="2024-01" db="EMBL/GenBank/DDBJ databases">
        <title>A draft genome for the cacao thread blight pathogen Marasmiellus scandens.</title>
        <authorList>
            <person name="Baruah I.K."/>
            <person name="Leung J."/>
            <person name="Bukari Y."/>
            <person name="Amoako-Attah I."/>
            <person name="Meinhardt L.W."/>
            <person name="Bailey B.A."/>
            <person name="Cohen S.P."/>
        </authorList>
    </citation>
    <scope>NUCLEOTIDE SEQUENCE [LARGE SCALE GENOMIC DNA]</scope>
    <source>
        <strain evidence="4 6">GH-19</strain>
    </source>
</reference>
<feature type="compositionally biased region" description="Basic and acidic residues" evidence="2">
    <location>
        <begin position="257"/>
        <end position="270"/>
    </location>
</feature>
<feature type="compositionally biased region" description="Polar residues" evidence="2">
    <location>
        <begin position="106"/>
        <end position="119"/>
    </location>
</feature>
<feature type="domain" description="GRIP" evidence="3">
    <location>
        <begin position="863"/>
        <end position="911"/>
    </location>
</feature>
<feature type="compositionally biased region" description="Low complexity" evidence="2">
    <location>
        <begin position="129"/>
        <end position="146"/>
    </location>
</feature>
<dbReference type="EMBL" id="JBANRG010000009">
    <property type="protein sequence ID" value="KAK7463655.1"/>
    <property type="molecule type" value="Genomic_DNA"/>
</dbReference>
<dbReference type="Proteomes" id="UP001498398">
    <property type="component" value="Unassembled WGS sequence"/>
</dbReference>
<dbReference type="SMART" id="SM00755">
    <property type="entry name" value="Grip"/>
    <property type="match status" value="1"/>
</dbReference>
<sequence>MFSQFRQAVETFAPPPRKNSQDLEGGGNGHNPRSQSIDSQRPASPSAASPGQLAESALSNLRKSFGPHRPASPSSAKSPVTPSPRENRPKSTLEERLRAVTHTRGEASNATTPTSSARVSPSPMKVVLDHPLSPSSTPLPDSPVVSLSIDESLPSAVLMPSVITPLADAAPVEQSANETEHSTDPERDEGETSASTLSTSTTEESSKEESNGNDSQKEANEETVAEPEPSSVELEQPESAETHPAKVELTKRSSSADGHEDSSAEIRPAADDSNAEESPVDLPTSNGETEEPKMVSIDENAIPSVATNGSNVEELQERLRLVEQRFSDVSKSFKRLQAEKLAADSVLRELTPIETLQDSDGLRSYLQNMAAKVEISQEEIKRLNGKLEGQEDRLEELRDTHRLESRSQSEQIEALQKQLKESEALLTASQSSITQGEDDLVKRQAEINRLNEEVAKAKEMAKEEEEKRTKAISLLKTVRQKLVKAEKDREDAVKELATIREKEAAQREKEEAEKAKLQKEIESVNTEREVAITGLRAQFDKELAGIKDRHEKEILALRSQFELEAVTAKSAHTKTLNAKTSRISQLEASLEAVSRDKNSYFDQLQLRQAEYESSQEQVELLQNRNTEMQHQIREYADQVALLREELYEARREQSKPATSVTSEDTARLMSAVEAKYEAKLADLRRVLQNVEKERSESDTEWTRILREKKREVEELKQMLGSAAKSKEQEEDVAGELKSQILALQEEIQSNQTRTAQLLTEFAQVKDAEHSHKSKEAELESKIEMLERSLEESKTRENQLRVNAKTLREELRKVQSSAALLDRQRNRGVGFWSSRSDSTPPEPSGTPSPPSGRPSTSESPSPGDKEEEVNLEYLRNVILQFLEHKEMRPNLVKVLSVILHFTPQETRRLIAKV</sequence>
<dbReference type="Pfam" id="PF01465">
    <property type="entry name" value="GRIP"/>
    <property type="match status" value="1"/>
</dbReference>
<dbReference type="InterPro" id="IPR000237">
    <property type="entry name" value="GRIP_dom"/>
</dbReference>